<dbReference type="EMBL" id="FRAG01000006">
    <property type="protein sequence ID" value="SHJ70697.1"/>
    <property type="molecule type" value="Genomic_DNA"/>
</dbReference>
<dbReference type="STRING" id="1121301.SAMN02745912_00803"/>
<dbReference type="RefSeq" id="WP_073147219.1">
    <property type="nucleotide sequence ID" value="NZ_FRAG01000006.1"/>
</dbReference>
<dbReference type="InterPro" id="IPR000871">
    <property type="entry name" value="Beta-lactam_class-A"/>
</dbReference>
<dbReference type="Proteomes" id="UP000184465">
    <property type="component" value="Unassembled WGS sequence"/>
</dbReference>
<dbReference type="GO" id="GO:0046677">
    <property type="term" value="P:response to antibiotic"/>
    <property type="evidence" value="ECO:0007669"/>
    <property type="project" value="InterPro"/>
</dbReference>
<dbReference type="InterPro" id="IPR012338">
    <property type="entry name" value="Beta-lactam/transpept-like"/>
</dbReference>
<dbReference type="InterPro" id="IPR045155">
    <property type="entry name" value="Beta-lactam_cat"/>
</dbReference>
<evidence type="ECO:0000313" key="3">
    <source>
        <dbReference type="Proteomes" id="UP000184465"/>
    </source>
</evidence>
<proteinExistence type="predicted"/>
<protein>
    <submittedName>
        <fullName evidence="2">Beta-lactamase class A</fullName>
    </submittedName>
</protein>
<evidence type="ECO:0000259" key="1">
    <source>
        <dbReference type="Pfam" id="PF13354"/>
    </source>
</evidence>
<keyword evidence="3" id="KW-1185">Reference proteome</keyword>
<name>A0A1M6LHN7_PARC5</name>
<gene>
    <name evidence="2" type="ORF">SAMN02745912_00803</name>
</gene>
<dbReference type="PANTHER" id="PTHR35333:SF3">
    <property type="entry name" value="BETA-LACTAMASE-TYPE TRANSPEPTIDASE FOLD CONTAINING PROTEIN"/>
    <property type="match status" value="1"/>
</dbReference>
<dbReference type="Pfam" id="PF13354">
    <property type="entry name" value="Beta-lactamase2"/>
    <property type="match status" value="1"/>
</dbReference>
<feature type="domain" description="Beta-lactamase class A catalytic" evidence="1">
    <location>
        <begin position="18"/>
        <end position="223"/>
    </location>
</feature>
<dbReference type="Gene3D" id="3.40.710.10">
    <property type="entry name" value="DD-peptidase/beta-lactamase superfamily"/>
    <property type="match status" value="1"/>
</dbReference>
<evidence type="ECO:0000313" key="2">
    <source>
        <dbReference type="EMBL" id="SHJ70697.1"/>
    </source>
</evidence>
<accession>A0A1M6LHN7</accession>
<dbReference type="AlphaFoldDB" id="A0A1M6LHN7"/>
<dbReference type="GO" id="GO:0008800">
    <property type="term" value="F:beta-lactamase activity"/>
    <property type="evidence" value="ECO:0007669"/>
    <property type="project" value="InterPro"/>
</dbReference>
<reference evidence="2 3" key="1">
    <citation type="submission" date="2016-11" db="EMBL/GenBank/DDBJ databases">
        <authorList>
            <person name="Jaros S."/>
            <person name="Januszkiewicz K."/>
            <person name="Wedrychowicz H."/>
        </authorList>
    </citation>
    <scope>NUCLEOTIDE SEQUENCE [LARGE SCALE GENOMIC DNA]</scope>
    <source>
        <strain evidence="2 3">DSM 15212</strain>
    </source>
</reference>
<sequence>MLRKKIDDIIEGVDGDVGVIVKNLETNESIMINEDTVFPAASVIKLYILWELFERIKKGEFTLEQEILLKESHKVGGFGVLKELHEGINLSLKDIATLMIILSDNTATNILIDLLGMDNINQTIKNNKMKDTVLQRKMMDGEAKAKGFDNYTSPMDVLSILEKSLQREEIIDIMKRQQCNNKLPALIDDSIVIAHKTGDLPAVEHDVGIMFMENSSIIIIVLTKNLKENIEGIKLNNNIGKAVYDYYK</sequence>
<organism evidence="2 3">
    <name type="scientific">Paramaledivibacter caminithermalis (strain DSM 15212 / CIP 107654 / DViRD3)</name>
    <name type="common">Clostridium caminithermale</name>
    <dbReference type="NCBI Taxonomy" id="1121301"/>
    <lineage>
        <taxon>Bacteria</taxon>
        <taxon>Bacillati</taxon>
        <taxon>Bacillota</taxon>
        <taxon>Clostridia</taxon>
        <taxon>Peptostreptococcales</taxon>
        <taxon>Caminicellaceae</taxon>
        <taxon>Paramaledivibacter</taxon>
    </lineage>
</organism>
<dbReference type="SUPFAM" id="SSF56601">
    <property type="entry name" value="beta-lactamase/transpeptidase-like"/>
    <property type="match status" value="1"/>
</dbReference>
<dbReference type="OrthoDB" id="9775096at2"/>
<dbReference type="GO" id="GO:0030655">
    <property type="term" value="P:beta-lactam antibiotic catabolic process"/>
    <property type="evidence" value="ECO:0007669"/>
    <property type="project" value="InterPro"/>
</dbReference>
<dbReference type="PANTHER" id="PTHR35333">
    <property type="entry name" value="BETA-LACTAMASE"/>
    <property type="match status" value="1"/>
</dbReference>